<keyword evidence="2" id="KW-0472">Membrane</keyword>
<sequence>MMPSEEAVQRGPTTNADNLGGRDTADRHVVVCAITKIFDPLITTIDIYSNSYIIGSHYQANLGRSLISWMLTWMLRWCSVQTNLVFLASMFFLFYLFIFSRSVMLFVVILGTIPLHMSVLPHVMNII</sequence>
<organism evidence="3 4">
    <name type="scientific">Ancylostoma ceylanicum</name>
    <dbReference type="NCBI Taxonomy" id="53326"/>
    <lineage>
        <taxon>Eukaryota</taxon>
        <taxon>Metazoa</taxon>
        <taxon>Ecdysozoa</taxon>
        <taxon>Nematoda</taxon>
        <taxon>Chromadorea</taxon>
        <taxon>Rhabditida</taxon>
        <taxon>Rhabditina</taxon>
        <taxon>Rhabditomorpha</taxon>
        <taxon>Strongyloidea</taxon>
        <taxon>Ancylostomatidae</taxon>
        <taxon>Ancylostomatinae</taxon>
        <taxon>Ancylostoma</taxon>
    </lineage>
</organism>
<keyword evidence="4" id="KW-1185">Reference proteome</keyword>
<gene>
    <name evidence="3" type="primary">Acey_s0806.g2443</name>
    <name evidence="3" type="ORF">Y032_0806g2443</name>
</gene>
<evidence type="ECO:0000313" key="3">
    <source>
        <dbReference type="EMBL" id="EYC37303.1"/>
    </source>
</evidence>
<reference evidence="4" key="1">
    <citation type="journal article" date="2015" name="Nat. Genet.">
        <title>The genome and transcriptome of the zoonotic hookworm Ancylostoma ceylanicum identify infection-specific gene families.</title>
        <authorList>
            <person name="Schwarz E.M."/>
            <person name="Hu Y."/>
            <person name="Antoshechkin I."/>
            <person name="Miller M.M."/>
            <person name="Sternberg P.W."/>
            <person name="Aroian R.V."/>
        </authorList>
    </citation>
    <scope>NUCLEOTIDE SEQUENCE</scope>
    <source>
        <strain evidence="4">HY135</strain>
    </source>
</reference>
<dbReference type="EMBL" id="JARK01000406">
    <property type="protein sequence ID" value="EYC37303.1"/>
    <property type="molecule type" value="Genomic_DNA"/>
</dbReference>
<keyword evidence="2" id="KW-0812">Transmembrane</keyword>
<keyword evidence="2" id="KW-1133">Transmembrane helix</keyword>
<name>A0A016WE56_9BILA</name>
<feature type="transmembrane region" description="Helical" evidence="2">
    <location>
        <begin position="74"/>
        <end position="97"/>
    </location>
</feature>
<feature type="transmembrane region" description="Helical" evidence="2">
    <location>
        <begin position="103"/>
        <end position="124"/>
    </location>
</feature>
<feature type="region of interest" description="Disordered" evidence="1">
    <location>
        <begin position="1"/>
        <end position="20"/>
    </location>
</feature>
<dbReference type="Proteomes" id="UP000024635">
    <property type="component" value="Unassembled WGS sequence"/>
</dbReference>
<proteinExistence type="predicted"/>
<evidence type="ECO:0000313" key="4">
    <source>
        <dbReference type="Proteomes" id="UP000024635"/>
    </source>
</evidence>
<evidence type="ECO:0000256" key="2">
    <source>
        <dbReference type="SAM" id="Phobius"/>
    </source>
</evidence>
<dbReference type="AlphaFoldDB" id="A0A016WE56"/>
<protein>
    <submittedName>
        <fullName evidence="3">Uncharacterized protein</fullName>
    </submittedName>
</protein>
<comment type="caution">
    <text evidence="3">The sequence shown here is derived from an EMBL/GenBank/DDBJ whole genome shotgun (WGS) entry which is preliminary data.</text>
</comment>
<accession>A0A016WE56</accession>
<evidence type="ECO:0000256" key="1">
    <source>
        <dbReference type="SAM" id="MobiDB-lite"/>
    </source>
</evidence>